<dbReference type="PANTHER" id="PTHR34351">
    <property type="entry name" value="SLR1927 PROTEIN-RELATED"/>
    <property type="match status" value="1"/>
</dbReference>
<name>A0A926DQV2_9FIRM</name>
<gene>
    <name evidence="2" type="ORF">H8730_08260</name>
</gene>
<accession>A0A926DQV2</accession>
<feature type="transmembrane region" description="Helical" evidence="1">
    <location>
        <begin position="7"/>
        <end position="26"/>
    </location>
</feature>
<dbReference type="AlphaFoldDB" id="A0A926DQV2"/>
<dbReference type="RefSeq" id="WP_249289677.1">
    <property type="nucleotide sequence ID" value="NZ_JACRSQ010000010.1"/>
</dbReference>
<keyword evidence="1" id="KW-1133">Transmembrane helix</keyword>
<dbReference type="Proteomes" id="UP000657006">
    <property type="component" value="Unassembled WGS sequence"/>
</dbReference>
<dbReference type="EMBL" id="JACRSQ010000010">
    <property type="protein sequence ID" value="MBC8543535.1"/>
    <property type="molecule type" value="Genomic_DNA"/>
</dbReference>
<sequence>MIRRWVVYLLILALAVVFYILFIGYFSYFTLIFVAVFPLFSLLLSLPAMWSVQVALEAERLQQERGTMVAVAVGLHSTLRLPVYRGRLVLQMKNRMTGETEQRVLRMPVYGRGIRSKQVFQLTHCGVVQWTVKRMWVYDALGLFAIPRWTKSIASVVSTPKSYETAVDPELLESVRREGNGWEEDSANMEIRQYRPPDSPRLVHWKLSARFDDLMVRADDSGEGQGMPRLYPVWDQDAEVTDRMLDRLTSLSNFLSDRQLPHEICWEDGQEVCRVRIRADEDLPSALPQLLSIPLPERRNDLIAGVEAQGIAVDAQSIRRMEDGSLLEESRQ</sequence>
<dbReference type="PANTHER" id="PTHR34351:SF2">
    <property type="entry name" value="DUF58 DOMAIN-CONTAINING PROTEIN"/>
    <property type="match status" value="1"/>
</dbReference>
<feature type="transmembrane region" description="Helical" evidence="1">
    <location>
        <begin position="32"/>
        <end position="56"/>
    </location>
</feature>
<keyword evidence="1" id="KW-0812">Transmembrane</keyword>
<keyword evidence="3" id="KW-1185">Reference proteome</keyword>
<evidence type="ECO:0000313" key="3">
    <source>
        <dbReference type="Proteomes" id="UP000657006"/>
    </source>
</evidence>
<organism evidence="2 3">
    <name type="scientific">Bianquea renquensis</name>
    <dbReference type="NCBI Taxonomy" id="2763661"/>
    <lineage>
        <taxon>Bacteria</taxon>
        <taxon>Bacillati</taxon>
        <taxon>Bacillota</taxon>
        <taxon>Clostridia</taxon>
        <taxon>Eubacteriales</taxon>
        <taxon>Bianqueaceae</taxon>
        <taxon>Bianquea</taxon>
    </lineage>
</organism>
<comment type="caution">
    <text evidence="2">The sequence shown here is derived from an EMBL/GenBank/DDBJ whole genome shotgun (WGS) entry which is preliminary data.</text>
</comment>
<keyword evidence="1" id="KW-0472">Membrane</keyword>
<protein>
    <submittedName>
        <fullName evidence="2">DUF58 domain-containing protein</fullName>
    </submittedName>
</protein>
<proteinExistence type="predicted"/>
<reference evidence="2" key="1">
    <citation type="submission" date="2020-08" db="EMBL/GenBank/DDBJ databases">
        <title>Genome public.</title>
        <authorList>
            <person name="Liu C."/>
            <person name="Sun Q."/>
        </authorList>
    </citation>
    <scope>NUCLEOTIDE SEQUENCE</scope>
    <source>
        <strain evidence="2">NSJ-32</strain>
    </source>
</reference>
<evidence type="ECO:0000256" key="1">
    <source>
        <dbReference type="SAM" id="Phobius"/>
    </source>
</evidence>
<evidence type="ECO:0000313" key="2">
    <source>
        <dbReference type="EMBL" id="MBC8543535.1"/>
    </source>
</evidence>